<accession>A0A937HGJ2</accession>
<proteinExistence type="predicted"/>
<sequence>MVQLFWLPSLAALLIATAWISILGGGAMTILSGVAIGLVDFVIVFHAQQNQLRDGITD</sequence>
<evidence type="ECO:0000313" key="1">
    <source>
        <dbReference type="EMBL" id="MBL6761252.1"/>
    </source>
</evidence>
<dbReference type="AlphaFoldDB" id="A0A937HGJ2"/>
<gene>
    <name evidence="1" type="ORF">ISQ19_00970</name>
</gene>
<comment type="caution">
    <text evidence="1">The sequence shown here is derived from an EMBL/GenBank/DDBJ whole genome shotgun (WGS) entry which is preliminary data.</text>
</comment>
<dbReference type="EMBL" id="JADHOK010000006">
    <property type="protein sequence ID" value="MBL6761252.1"/>
    <property type="molecule type" value="Genomic_DNA"/>
</dbReference>
<protein>
    <submittedName>
        <fullName evidence="1">Uncharacterized protein</fullName>
    </submittedName>
</protein>
<organism evidence="1 2">
    <name type="scientific">PS1 clade bacterium</name>
    <dbReference type="NCBI Taxonomy" id="2175152"/>
    <lineage>
        <taxon>Bacteria</taxon>
        <taxon>Pseudomonadati</taxon>
        <taxon>Pseudomonadota</taxon>
        <taxon>Alphaproteobacteria</taxon>
        <taxon>PS1 clade</taxon>
    </lineage>
</organism>
<reference evidence="1" key="1">
    <citation type="submission" date="2020-10" db="EMBL/GenBank/DDBJ databases">
        <title>Microbiome of the Black Sea water column analyzed by genome centric metagenomics.</title>
        <authorList>
            <person name="Cabello-Yeves P.J."/>
            <person name="Callieri C."/>
            <person name="Picazo A."/>
            <person name="Mehrshad M."/>
            <person name="Haro-Moreno J.M."/>
            <person name="Roda-Garcia J."/>
            <person name="Dzembekova N."/>
            <person name="Slabakova V."/>
            <person name="Slabakova N."/>
            <person name="Moncheva S."/>
            <person name="Rodriguez-Valera F."/>
        </authorList>
    </citation>
    <scope>NUCLEOTIDE SEQUENCE</scope>
    <source>
        <strain evidence="1">BS307-5m-G5</strain>
    </source>
</reference>
<name>A0A937HGJ2_9PROT</name>
<dbReference type="Proteomes" id="UP000785783">
    <property type="component" value="Unassembled WGS sequence"/>
</dbReference>
<evidence type="ECO:0000313" key="2">
    <source>
        <dbReference type="Proteomes" id="UP000785783"/>
    </source>
</evidence>